<keyword evidence="2" id="KW-0479">Metal-binding</keyword>
<comment type="subcellular location">
    <subcellularLocation>
        <location evidence="1">Nucleus</location>
    </subcellularLocation>
</comment>
<dbReference type="PANTHER" id="PTHR31001:SF56">
    <property type="entry name" value="ZN(2)-C6 FUNGAL-TYPE DOMAIN-CONTAINING PROTEIN"/>
    <property type="match status" value="1"/>
</dbReference>
<dbReference type="GO" id="GO:0006351">
    <property type="term" value="P:DNA-templated transcription"/>
    <property type="evidence" value="ECO:0007669"/>
    <property type="project" value="InterPro"/>
</dbReference>
<dbReference type="Pfam" id="PF04082">
    <property type="entry name" value="Fungal_trans"/>
    <property type="match status" value="1"/>
</dbReference>
<feature type="region of interest" description="Disordered" evidence="4">
    <location>
        <begin position="1"/>
        <end position="22"/>
    </location>
</feature>
<evidence type="ECO:0000256" key="3">
    <source>
        <dbReference type="ARBA" id="ARBA00023242"/>
    </source>
</evidence>
<dbReference type="InterPro" id="IPR050613">
    <property type="entry name" value="Sec_Metabolite_Reg"/>
</dbReference>
<organism evidence="7 8">
    <name type="scientific">Paxillus rubicundulus Ve08.2h10</name>
    <dbReference type="NCBI Taxonomy" id="930991"/>
    <lineage>
        <taxon>Eukaryota</taxon>
        <taxon>Fungi</taxon>
        <taxon>Dikarya</taxon>
        <taxon>Basidiomycota</taxon>
        <taxon>Agaricomycotina</taxon>
        <taxon>Agaricomycetes</taxon>
        <taxon>Agaricomycetidae</taxon>
        <taxon>Boletales</taxon>
        <taxon>Paxilineae</taxon>
        <taxon>Paxillaceae</taxon>
        <taxon>Paxillus</taxon>
    </lineage>
</organism>
<keyword evidence="3" id="KW-0539">Nucleus</keyword>
<reference evidence="8" key="2">
    <citation type="submission" date="2015-01" db="EMBL/GenBank/DDBJ databases">
        <title>Evolutionary Origins and Diversification of the Mycorrhizal Mutualists.</title>
        <authorList>
            <consortium name="DOE Joint Genome Institute"/>
            <consortium name="Mycorrhizal Genomics Consortium"/>
            <person name="Kohler A."/>
            <person name="Kuo A."/>
            <person name="Nagy L.G."/>
            <person name="Floudas D."/>
            <person name="Copeland A."/>
            <person name="Barry K.W."/>
            <person name="Cichocki N."/>
            <person name="Veneault-Fourrey C."/>
            <person name="LaButti K."/>
            <person name="Lindquist E.A."/>
            <person name="Lipzen A."/>
            <person name="Lundell T."/>
            <person name="Morin E."/>
            <person name="Murat C."/>
            <person name="Riley R."/>
            <person name="Ohm R."/>
            <person name="Sun H."/>
            <person name="Tunlid A."/>
            <person name="Henrissat B."/>
            <person name="Grigoriev I.V."/>
            <person name="Hibbett D.S."/>
            <person name="Martin F."/>
        </authorList>
    </citation>
    <scope>NUCLEOTIDE SEQUENCE [LARGE SCALE GENOMIC DNA]</scope>
    <source>
        <strain evidence="8">Ve08.2h10</strain>
    </source>
</reference>
<evidence type="ECO:0000313" key="8">
    <source>
        <dbReference type="Proteomes" id="UP000054538"/>
    </source>
</evidence>
<name>A0A0D0DCU4_9AGAM</name>
<dbReference type="InterPro" id="IPR007219">
    <property type="entry name" value="XnlR_reg_dom"/>
</dbReference>
<dbReference type="Pfam" id="PF00172">
    <property type="entry name" value="Zn_clus"/>
    <property type="match status" value="1"/>
</dbReference>
<feature type="region of interest" description="Disordered" evidence="4">
    <location>
        <begin position="784"/>
        <end position="896"/>
    </location>
</feature>
<dbReference type="InterPro" id="IPR017896">
    <property type="entry name" value="4Fe4S_Fe-S-bd"/>
</dbReference>
<dbReference type="InterPro" id="IPR001138">
    <property type="entry name" value="Zn2Cys6_DnaBD"/>
</dbReference>
<dbReference type="HOGENOM" id="CLU_007340_1_0_1"/>
<dbReference type="SMART" id="SM00066">
    <property type="entry name" value="GAL4"/>
    <property type="match status" value="1"/>
</dbReference>
<dbReference type="PROSITE" id="PS00463">
    <property type="entry name" value="ZN2_CY6_FUNGAL_1"/>
    <property type="match status" value="1"/>
</dbReference>
<evidence type="ECO:0008006" key="9">
    <source>
        <dbReference type="Google" id="ProtNLM"/>
    </source>
</evidence>
<dbReference type="GO" id="GO:0000981">
    <property type="term" value="F:DNA-binding transcription factor activity, RNA polymerase II-specific"/>
    <property type="evidence" value="ECO:0007669"/>
    <property type="project" value="InterPro"/>
</dbReference>
<feature type="compositionally biased region" description="Low complexity" evidence="4">
    <location>
        <begin position="830"/>
        <end position="858"/>
    </location>
</feature>
<dbReference type="GO" id="GO:0008270">
    <property type="term" value="F:zinc ion binding"/>
    <property type="evidence" value="ECO:0007669"/>
    <property type="project" value="InterPro"/>
</dbReference>
<evidence type="ECO:0000259" key="6">
    <source>
        <dbReference type="PROSITE" id="PS51379"/>
    </source>
</evidence>
<dbReference type="PROSITE" id="PS50048">
    <property type="entry name" value="ZN2_CY6_FUNGAL_2"/>
    <property type="match status" value="1"/>
</dbReference>
<dbReference type="CDD" id="cd00067">
    <property type="entry name" value="GAL4"/>
    <property type="match status" value="1"/>
</dbReference>
<dbReference type="GO" id="GO:0005634">
    <property type="term" value="C:nucleus"/>
    <property type="evidence" value="ECO:0007669"/>
    <property type="project" value="UniProtKB-SubCell"/>
</dbReference>
<accession>A0A0D0DCU4</accession>
<evidence type="ECO:0000313" key="7">
    <source>
        <dbReference type="EMBL" id="KIK95062.1"/>
    </source>
</evidence>
<proteinExistence type="predicted"/>
<dbReference type="AlphaFoldDB" id="A0A0D0DCU4"/>
<feature type="compositionally biased region" description="Pro residues" evidence="4">
    <location>
        <begin position="804"/>
        <end position="818"/>
    </location>
</feature>
<dbReference type="InParanoid" id="A0A0D0DCU4"/>
<dbReference type="Gene3D" id="4.10.240.10">
    <property type="entry name" value="Zn(2)-C6 fungal-type DNA-binding domain"/>
    <property type="match status" value="1"/>
</dbReference>
<reference evidence="7 8" key="1">
    <citation type="submission" date="2014-04" db="EMBL/GenBank/DDBJ databases">
        <authorList>
            <consortium name="DOE Joint Genome Institute"/>
            <person name="Kuo A."/>
            <person name="Kohler A."/>
            <person name="Jargeat P."/>
            <person name="Nagy L.G."/>
            <person name="Floudas D."/>
            <person name="Copeland A."/>
            <person name="Barry K.W."/>
            <person name="Cichocki N."/>
            <person name="Veneault-Fourrey C."/>
            <person name="LaButti K."/>
            <person name="Lindquist E.A."/>
            <person name="Lipzen A."/>
            <person name="Lundell T."/>
            <person name="Morin E."/>
            <person name="Murat C."/>
            <person name="Sun H."/>
            <person name="Tunlid A."/>
            <person name="Henrissat B."/>
            <person name="Grigoriev I.V."/>
            <person name="Hibbett D.S."/>
            <person name="Martin F."/>
            <person name="Nordberg H.P."/>
            <person name="Cantor M.N."/>
            <person name="Hua S.X."/>
        </authorList>
    </citation>
    <scope>NUCLEOTIDE SEQUENCE [LARGE SCALE GENOMIC DNA]</scope>
    <source>
        <strain evidence="7 8">Ve08.2h10</strain>
    </source>
</reference>
<dbReference type="SUPFAM" id="SSF57701">
    <property type="entry name" value="Zn2/Cys6 DNA-binding domain"/>
    <property type="match status" value="1"/>
</dbReference>
<dbReference type="InterPro" id="IPR036864">
    <property type="entry name" value="Zn2-C6_fun-type_DNA-bd_sf"/>
</dbReference>
<gene>
    <name evidence="7" type="ORF">PAXRUDRAFT_827363</name>
</gene>
<protein>
    <recommendedName>
        <fullName evidence="9">Zn(2)-C6 fungal-type domain-containing protein</fullName>
    </recommendedName>
</protein>
<dbReference type="SMART" id="SM00906">
    <property type="entry name" value="Fungal_trans"/>
    <property type="match status" value="1"/>
</dbReference>
<sequence length="929" mass="103998">MPPEPTKGKLRRKTSRKELDEYRFDGGHAREIEDKRNSGQISCAECRRLKIKCDKQIPCQSCQRRGCAALCPNGSLATGQGTRFVLAATEHLHLRIAKMNERIRLLEDALGELQSQCSTEPHPLLHNDSLGVNPKDDEASTPGDLTGPQSLPAEILSSFGTLSITDNGTARFFGPTGGSECLLMADKILPRQEIDSDFQRDSLSPPVPQKVPRFSKDFPFTPVGTVAEVRADIENRYMPNWERASYLTETYCEQAAWIFRGVSREQIMEELLPRYYSKGSLKATDGTKHTHDLALLFLIFAMGALVDLKQLSGNSEAEHYHQIARAAIYLQPVLEKPSVETIQALQLLGLYNAMSGNELNSEDASMETTWSLIIMAAHLSQTMGLHRDGKRWGLPEKLLHRRRVLFWDLFVSDVWGSLSNGRPPSFSLPYIDCQFPDTGHTRGKSDDDPDVQFGTWHFRFAYECVAEVAVRTLAAEAPSYTTIMELDHKIRKFPIPGPSAQLVTSPASPMLSTINEHEVGPTEYMGRFVMAHAQEVLLLYIHRSFFAQAIIEYPADPSKSPYAFSFIASYRASSTILKIVGDQYMAHPTLCERFWAIWTFAFSAAIVFGTIVTRGPRSPMASIAIKELDAACVLFKKAARQNRRAAKALPILVNLSEKAHNALTAARDDKGSDQLGQHWTVDAEVEDELDIFAVRTRFVSTKRLPETKQVPDGMASGSIEPRANLSEQPVVHPYRLEPTTTSVDGWAHADRDDVRYQSRPLPEYIDECVQPQMVAQWRPRRSHYPYASDHHHSHPPPSIAQHPPSVPHQHPPPVSQHPPPHERAPVTDAPTYSWSSHTPHTPTHFRSSSSTFSGSSSHSHSHSHSDSHSPSFHPYDQSAYHPPSHQAHVPPAPPELTELGLVSHESRLDERWTSFMRDSGYFEGFGYGR</sequence>
<evidence type="ECO:0000256" key="1">
    <source>
        <dbReference type="ARBA" id="ARBA00004123"/>
    </source>
</evidence>
<keyword evidence="8" id="KW-1185">Reference proteome</keyword>
<dbReference type="PROSITE" id="PS51379">
    <property type="entry name" value="4FE4S_FER_2"/>
    <property type="match status" value="1"/>
</dbReference>
<dbReference type="CDD" id="cd12148">
    <property type="entry name" value="fungal_TF_MHR"/>
    <property type="match status" value="1"/>
</dbReference>
<evidence type="ECO:0000259" key="5">
    <source>
        <dbReference type="PROSITE" id="PS50048"/>
    </source>
</evidence>
<dbReference type="GO" id="GO:0003677">
    <property type="term" value="F:DNA binding"/>
    <property type="evidence" value="ECO:0007669"/>
    <property type="project" value="InterPro"/>
</dbReference>
<feature type="domain" description="Zn(2)-C6 fungal-type" evidence="5">
    <location>
        <begin position="42"/>
        <end position="71"/>
    </location>
</feature>
<evidence type="ECO:0000256" key="2">
    <source>
        <dbReference type="ARBA" id="ARBA00022723"/>
    </source>
</evidence>
<dbReference type="OrthoDB" id="424974at2759"/>
<feature type="region of interest" description="Disordered" evidence="4">
    <location>
        <begin position="117"/>
        <end position="150"/>
    </location>
</feature>
<dbReference type="EMBL" id="KN825066">
    <property type="protein sequence ID" value="KIK95062.1"/>
    <property type="molecule type" value="Genomic_DNA"/>
</dbReference>
<evidence type="ECO:0000256" key="4">
    <source>
        <dbReference type="SAM" id="MobiDB-lite"/>
    </source>
</evidence>
<dbReference type="PANTHER" id="PTHR31001">
    <property type="entry name" value="UNCHARACTERIZED TRANSCRIPTIONAL REGULATORY PROTEIN"/>
    <property type="match status" value="1"/>
</dbReference>
<dbReference type="Proteomes" id="UP000054538">
    <property type="component" value="Unassembled WGS sequence"/>
</dbReference>
<feature type="domain" description="4Fe-4S ferredoxin-type" evidence="6">
    <location>
        <begin position="49"/>
        <end position="81"/>
    </location>
</feature>